<accession>A0A9K3NGY4</accession>
<reference evidence="1" key="1">
    <citation type="journal article" date="2017" name="Nature">
        <title>The sunflower genome provides insights into oil metabolism, flowering and Asterid evolution.</title>
        <authorList>
            <person name="Badouin H."/>
            <person name="Gouzy J."/>
            <person name="Grassa C.J."/>
            <person name="Murat F."/>
            <person name="Staton S.E."/>
            <person name="Cottret L."/>
            <person name="Lelandais-Briere C."/>
            <person name="Owens G.L."/>
            <person name="Carrere S."/>
            <person name="Mayjonade B."/>
            <person name="Legrand L."/>
            <person name="Gill N."/>
            <person name="Kane N.C."/>
            <person name="Bowers J.E."/>
            <person name="Hubner S."/>
            <person name="Bellec A."/>
            <person name="Berard A."/>
            <person name="Berges H."/>
            <person name="Blanchet N."/>
            <person name="Boniface M.C."/>
            <person name="Brunel D."/>
            <person name="Catrice O."/>
            <person name="Chaidir N."/>
            <person name="Claudel C."/>
            <person name="Donnadieu C."/>
            <person name="Faraut T."/>
            <person name="Fievet G."/>
            <person name="Helmstetter N."/>
            <person name="King M."/>
            <person name="Knapp S.J."/>
            <person name="Lai Z."/>
            <person name="Le Paslier M.C."/>
            <person name="Lippi Y."/>
            <person name="Lorenzon L."/>
            <person name="Mandel J.R."/>
            <person name="Marage G."/>
            <person name="Marchand G."/>
            <person name="Marquand E."/>
            <person name="Bret-Mestries E."/>
            <person name="Morien E."/>
            <person name="Nambeesan S."/>
            <person name="Nguyen T."/>
            <person name="Pegot-Espagnet P."/>
            <person name="Pouilly N."/>
            <person name="Raftis F."/>
            <person name="Sallet E."/>
            <person name="Schiex T."/>
            <person name="Thomas J."/>
            <person name="Vandecasteele C."/>
            <person name="Vares D."/>
            <person name="Vear F."/>
            <person name="Vautrin S."/>
            <person name="Crespi M."/>
            <person name="Mangin B."/>
            <person name="Burke J.M."/>
            <person name="Salse J."/>
            <person name="Munos S."/>
            <person name="Vincourt P."/>
            <person name="Rieseberg L.H."/>
            <person name="Langlade N.B."/>
        </authorList>
    </citation>
    <scope>NUCLEOTIDE SEQUENCE</scope>
    <source>
        <tissue evidence="1">Leaves</tissue>
    </source>
</reference>
<protein>
    <submittedName>
        <fullName evidence="1">Uncharacterized protein</fullName>
    </submittedName>
</protein>
<proteinExistence type="predicted"/>
<dbReference type="EMBL" id="MNCJ02000322">
    <property type="protein sequence ID" value="KAF5799971.1"/>
    <property type="molecule type" value="Genomic_DNA"/>
</dbReference>
<gene>
    <name evidence="1" type="ORF">HanXRQr2_Chr07g0310631</name>
</gene>
<dbReference type="Gramene" id="mRNA:HanXRQr2_Chr07g0310631">
    <property type="protein sequence ID" value="mRNA:HanXRQr2_Chr07g0310631"/>
    <property type="gene ID" value="HanXRQr2_Chr07g0310631"/>
</dbReference>
<name>A0A9K3NGY4_HELAN</name>
<evidence type="ECO:0000313" key="1">
    <source>
        <dbReference type="EMBL" id="KAF5799971.1"/>
    </source>
</evidence>
<sequence>MRQVPSRLESLTVVTEEAGWIFLVVDLRPVSPSPSQFTSSINKELHLQDQRSCSASSEEN</sequence>
<dbReference type="AlphaFoldDB" id="A0A9K3NGY4"/>
<evidence type="ECO:0000313" key="2">
    <source>
        <dbReference type="Proteomes" id="UP000215914"/>
    </source>
</evidence>
<reference evidence="1" key="2">
    <citation type="submission" date="2020-06" db="EMBL/GenBank/DDBJ databases">
        <title>Helianthus annuus Genome sequencing and assembly Release 2.</title>
        <authorList>
            <person name="Gouzy J."/>
            <person name="Langlade N."/>
            <person name="Munos S."/>
        </authorList>
    </citation>
    <scope>NUCLEOTIDE SEQUENCE</scope>
    <source>
        <tissue evidence="1">Leaves</tissue>
    </source>
</reference>
<dbReference type="Proteomes" id="UP000215914">
    <property type="component" value="Unassembled WGS sequence"/>
</dbReference>
<organism evidence="1 2">
    <name type="scientific">Helianthus annuus</name>
    <name type="common">Common sunflower</name>
    <dbReference type="NCBI Taxonomy" id="4232"/>
    <lineage>
        <taxon>Eukaryota</taxon>
        <taxon>Viridiplantae</taxon>
        <taxon>Streptophyta</taxon>
        <taxon>Embryophyta</taxon>
        <taxon>Tracheophyta</taxon>
        <taxon>Spermatophyta</taxon>
        <taxon>Magnoliopsida</taxon>
        <taxon>eudicotyledons</taxon>
        <taxon>Gunneridae</taxon>
        <taxon>Pentapetalae</taxon>
        <taxon>asterids</taxon>
        <taxon>campanulids</taxon>
        <taxon>Asterales</taxon>
        <taxon>Asteraceae</taxon>
        <taxon>Asteroideae</taxon>
        <taxon>Heliantheae alliance</taxon>
        <taxon>Heliantheae</taxon>
        <taxon>Helianthus</taxon>
    </lineage>
</organism>
<comment type="caution">
    <text evidence="1">The sequence shown here is derived from an EMBL/GenBank/DDBJ whole genome shotgun (WGS) entry which is preliminary data.</text>
</comment>
<keyword evidence="2" id="KW-1185">Reference proteome</keyword>